<dbReference type="EMBL" id="AMZH03002146">
    <property type="protein sequence ID" value="RRT76614.1"/>
    <property type="molecule type" value="Genomic_DNA"/>
</dbReference>
<sequence length="89" mass="9982">MPIDAARTGWYVLIRQLIGTRTALYRAVSSIGVVFTPLPLKIDRYQSISIVVGCCRVKKREKKNLESDAALLPRDPSPTRDFFSPCGEK</sequence>
<protein>
    <submittedName>
        <fullName evidence="2">Uncharacterized protein</fullName>
    </submittedName>
</protein>
<accession>A0A427AK71</accession>
<evidence type="ECO:0000313" key="2">
    <source>
        <dbReference type="EMBL" id="RRT76614.1"/>
    </source>
</evidence>
<name>A0A427AK71_ENSVE</name>
<feature type="region of interest" description="Disordered" evidence="1">
    <location>
        <begin position="68"/>
        <end position="89"/>
    </location>
</feature>
<gene>
    <name evidence="2" type="ORF">B296_00028299</name>
</gene>
<dbReference type="AlphaFoldDB" id="A0A427AK71"/>
<evidence type="ECO:0000313" key="3">
    <source>
        <dbReference type="Proteomes" id="UP000287651"/>
    </source>
</evidence>
<dbReference type="Proteomes" id="UP000287651">
    <property type="component" value="Unassembled WGS sequence"/>
</dbReference>
<organism evidence="2 3">
    <name type="scientific">Ensete ventricosum</name>
    <name type="common">Abyssinian banana</name>
    <name type="synonym">Musa ensete</name>
    <dbReference type="NCBI Taxonomy" id="4639"/>
    <lineage>
        <taxon>Eukaryota</taxon>
        <taxon>Viridiplantae</taxon>
        <taxon>Streptophyta</taxon>
        <taxon>Embryophyta</taxon>
        <taxon>Tracheophyta</taxon>
        <taxon>Spermatophyta</taxon>
        <taxon>Magnoliopsida</taxon>
        <taxon>Liliopsida</taxon>
        <taxon>Zingiberales</taxon>
        <taxon>Musaceae</taxon>
        <taxon>Ensete</taxon>
    </lineage>
</organism>
<proteinExistence type="predicted"/>
<reference evidence="2 3" key="1">
    <citation type="journal article" date="2014" name="Agronomy (Basel)">
        <title>A Draft Genome Sequence for Ensete ventricosum, the Drought-Tolerant Tree Against Hunger.</title>
        <authorList>
            <person name="Harrison J."/>
            <person name="Moore K.A."/>
            <person name="Paszkiewicz K."/>
            <person name="Jones T."/>
            <person name="Grant M."/>
            <person name="Ambacheew D."/>
            <person name="Muzemil S."/>
            <person name="Studholme D.J."/>
        </authorList>
    </citation>
    <scope>NUCLEOTIDE SEQUENCE [LARGE SCALE GENOMIC DNA]</scope>
</reference>
<evidence type="ECO:0000256" key="1">
    <source>
        <dbReference type="SAM" id="MobiDB-lite"/>
    </source>
</evidence>
<comment type="caution">
    <text evidence="2">The sequence shown here is derived from an EMBL/GenBank/DDBJ whole genome shotgun (WGS) entry which is preliminary data.</text>
</comment>